<proteinExistence type="predicted"/>
<reference evidence="1" key="1">
    <citation type="journal article" date="2019" name="Sci. Rep.">
        <title>Draft genome of Tanacetum cinerariifolium, the natural source of mosquito coil.</title>
        <authorList>
            <person name="Yamashiro T."/>
            <person name="Shiraishi A."/>
            <person name="Satake H."/>
            <person name="Nakayama K."/>
        </authorList>
    </citation>
    <scope>NUCLEOTIDE SEQUENCE</scope>
</reference>
<evidence type="ECO:0000313" key="1">
    <source>
        <dbReference type="EMBL" id="GEU66354.1"/>
    </source>
</evidence>
<organism evidence="1">
    <name type="scientific">Tanacetum cinerariifolium</name>
    <name type="common">Dalmatian daisy</name>
    <name type="synonym">Chrysanthemum cinerariifolium</name>
    <dbReference type="NCBI Taxonomy" id="118510"/>
    <lineage>
        <taxon>Eukaryota</taxon>
        <taxon>Viridiplantae</taxon>
        <taxon>Streptophyta</taxon>
        <taxon>Embryophyta</taxon>
        <taxon>Tracheophyta</taxon>
        <taxon>Spermatophyta</taxon>
        <taxon>Magnoliopsida</taxon>
        <taxon>eudicotyledons</taxon>
        <taxon>Gunneridae</taxon>
        <taxon>Pentapetalae</taxon>
        <taxon>asterids</taxon>
        <taxon>campanulids</taxon>
        <taxon>Asterales</taxon>
        <taxon>Asteraceae</taxon>
        <taxon>Asteroideae</taxon>
        <taxon>Anthemideae</taxon>
        <taxon>Anthemidinae</taxon>
        <taxon>Tanacetum</taxon>
    </lineage>
</organism>
<dbReference type="EMBL" id="BKCJ010005367">
    <property type="protein sequence ID" value="GEU66354.1"/>
    <property type="molecule type" value="Genomic_DNA"/>
</dbReference>
<dbReference type="AlphaFoldDB" id="A0A6L2M1C4"/>
<name>A0A6L2M1C4_TANCI</name>
<accession>A0A6L2M1C4</accession>
<gene>
    <name evidence="1" type="ORF">Tci_038332</name>
</gene>
<sequence length="496" mass="57804">MYSLPCKVDGQGAWDAELDLADSVNYVTEKVLDSMGFMHVSISDYGRKIVNDFNVEIHGVKFKADFVVLDLGLIIWITYFDFDKIEKSRKDTLPNPLIAEHEKRNKKNTITYSLQPVLNGNLKWKDLPFMERLTYYTLRNMTKLEYIYEGDGDVFIDYSWERALSINDEVYPEWVLEFFSTMCFDKDVDKSNLMTEKCIWFRLCENEHILTLLEFVVMLGLFMEDEVNHRLFGVHFDHREYWTKDGKPTLTNHKEVLVKEPLMWIVHKLIVGSLVHRLASRERCQKQDLWMMSTLEESRGVNLAWIITDHLYNHAPGTKESSVICAGHYVTKIASSLGYCVDDEIKKCLEMIYCEYWTTKMLVEELDENHHWGDWNASLNEVEHGNVWRDSMLIWNIYMLGHSMPILHHLANQGNIAYPTYEPPNVRPYPYPYIPYPQSYMHYPNPSNQSNQEGNYRLGGDDYFTSAMPEFGLSSLGYAVGGSSKGAGFDDEDMDE</sequence>
<comment type="caution">
    <text evidence="1">The sequence shown here is derived from an EMBL/GenBank/DDBJ whole genome shotgun (WGS) entry which is preliminary data.</text>
</comment>
<protein>
    <submittedName>
        <fullName evidence="1">Uncharacterized protein</fullName>
    </submittedName>
</protein>